<keyword evidence="3 6" id="KW-0418">Kinase</keyword>
<evidence type="ECO:0000256" key="1">
    <source>
        <dbReference type="ARBA" id="ARBA00022679"/>
    </source>
</evidence>
<dbReference type="EMBL" id="KV007509">
    <property type="protein sequence ID" value="KZV31404.1"/>
    <property type="molecule type" value="Genomic_DNA"/>
</dbReference>
<organism evidence="6 7">
    <name type="scientific">Dorcoceras hygrometricum</name>
    <dbReference type="NCBI Taxonomy" id="472368"/>
    <lineage>
        <taxon>Eukaryota</taxon>
        <taxon>Viridiplantae</taxon>
        <taxon>Streptophyta</taxon>
        <taxon>Embryophyta</taxon>
        <taxon>Tracheophyta</taxon>
        <taxon>Spermatophyta</taxon>
        <taxon>Magnoliopsida</taxon>
        <taxon>eudicotyledons</taxon>
        <taxon>Gunneridae</taxon>
        <taxon>Pentapetalae</taxon>
        <taxon>asterids</taxon>
        <taxon>lamiids</taxon>
        <taxon>Lamiales</taxon>
        <taxon>Gesneriaceae</taxon>
        <taxon>Didymocarpoideae</taxon>
        <taxon>Trichosporeae</taxon>
        <taxon>Loxocarpinae</taxon>
        <taxon>Dorcoceras</taxon>
    </lineage>
</organism>
<sequence>MLWQTWKLLNEGRLEEIVDPELVDYPKDEVIRFAKVALFCTQAASHQRPDMKQVVKMLSTEVRINDKLLSEPGLYKTRSSSMRSSDVGSETSSSRTKKGGQPSTMSYIQHHTTHVLPR</sequence>
<feature type="compositionally biased region" description="Polar residues" evidence="5">
    <location>
        <begin position="101"/>
        <end position="110"/>
    </location>
</feature>
<evidence type="ECO:0000313" key="7">
    <source>
        <dbReference type="Proteomes" id="UP000250235"/>
    </source>
</evidence>
<evidence type="ECO:0000256" key="5">
    <source>
        <dbReference type="SAM" id="MobiDB-lite"/>
    </source>
</evidence>
<dbReference type="InterPro" id="IPR052059">
    <property type="entry name" value="CR_Ser/Thr_kinase"/>
</dbReference>
<dbReference type="AlphaFoldDB" id="A0A2Z7BA23"/>
<evidence type="ECO:0000256" key="4">
    <source>
        <dbReference type="ARBA" id="ARBA00022840"/>
    </source>
</evidence>
<dbReference type="OrthoDB" id="4062651at2759"/>
<dbReference type="PANTHER" id="PTHR47973">
    <property type="entry name" value="CYSTEINE-RICH RECEPTOR-LIKE PROTEIN KINASE 3"/>
    <property type="match status" value="1"/>
</dbReference>
<name>A0A2Z7BA23_9LAMI</name>
<feature type="region of interest" description="Disordered" evidence="5">
    <location>
        <begin position="73"/>
        <end position="118"/>
    </location>
</feature>
<keyword evidence="1" id="KW-0808">Transferase</keyword>
<keyword evidence="4" id="KW-0067">ATP-binding</keyword>
<protein>
    <submittedName>
        <fullName evidence="6">Serine/threonine-protein kinase</fullName>
    </submittedName>
</protein>
<keyword evidence="2" id="KW-0547">Nucleotide-binding</keyword>
<dbReference type="Gene3D" id="1.10.510.10">
    <property type="entry name" value="Transferase(Phosphotransferase) domain 1"/>
    <property type="match status" value="1"/>
</dbReference>
<accession>A0A2Z7BA23</accession>
<evidence type="ECO:0000256" key="3">
    <source>
        <dbReference type="ARBA" id="ARBA00022777"/>
    </source>
</evidence>
<dbReference type="GO" id="GO:0016301">
    <property type="term" value="F:kinase activity"/>
    <property type="evidence" value="ECO:0007669"/>
    <property type="project" value="UniProtKB-KW"/>
</dbReference>
<keyword evidence="7" id="KW-1185">Reference proteome</keyword>
<evidence type="ECO:0000313" key="6">
    <source>
        <dbReference type="EMBL" id="KZV31404.1"/>
    </source>
</evidence>
<gene>
    <name evidence="6" type="ORF">F511_05508</name>
</gene>
<evidence type="ECO:0000256" key="2">
    <source>
        <dbReference type="ARBA" id="ARBA00022741"/>
    </source>
</evidence>
<dbReference type="Proteomes" id="UP000250235">
    <property type="component" value="Unassembled WGS sequence"/>
</dbReference>
<dbReference type="GO" id="GO:0005524">
    <property type="term" value="F:ATP binding"/>
    <property type="evidence" value="ECO:0007669"/>
    <property type="project" value="UniProtKB-KW"/>
</dbReference>
<proteinExistence type="predicted"/>
<reference evidence="6 7" key="1">
    <citation type="journal article" date="2015" name="Proc. Natl. Acad. Sci. U.S.A.">
        <title>The resurrection genome of Boea hygrometrica: A blueprint for survival of dehydration.</title>
        <authorList>
            <person name="Xiao L."/>
            <person name="Yang G."/>
            <person name="Zhang L."/>
            <person name="Yang X."/>
            <person name="Zhao S."/>
            <person name="Ji Z."/>
            <person name="Zhou Q."/>
            <person name="Hu M."/>
            <person name="Wang Y."/>
            <person name="Chen M."/>
            <person name="Xu Y."/>
            <person name="Jin H."/>
            <person name="Xiao X."/>
            <person name="Hu G."/>
            <person name="Bao F."/>
            <person name="Hu Y."/>
            <person name="Wan P."/>
            <person name="Li L."/>
            <person name="Deng X."/>
            <person name="Kuang T."/>
            <person name="Xiang C."/>
            <person name="Zhu J.K."/>
            <person name="Oliver M.J."/>
            <person name="He Y."/>
        </authorList>
    </citation>
    <scope>NUCLEOTIDE SEQUENCE [LARGE SCALE GENOMIC DNA]</scope>
    <source>
        <strain evidence="7">cv. XS01</strain>
    </source>
</reference>